<dbReference type="InterPro" id="IPR050628">
    <property type="entry name" value="SNF2_RAD54_helicase_TF"/>
</dbReference>
<dbReference type="InterPro" id="IPR000330">
    <property type="entry name" value="SNF2_N"/>
</dbReference>
<name>A0A9P4Y6B1_CRYP1</name>
<gene>
    <name evidence="5" type="ORF">M406DRAFT_328339</name>
</gene>
<dbReference type="PANTHER" id="PTHR45626:SF22">
    <property type="entry name" value="DNA REPAIR PROTEIN RAD5"/>
    <property type="match status" value="1"/>
</dbReference>
<evidence type="ECO:0000313" key="6">
    <source>
        <dbReference type="Proteomes" id="UP000803844"/>
    </source>
</evidence>
<dbReference type="PANTHER" id="PTHR45626">
    <property type="entry name" value="TRANSCRIPTION TERMINATION FACTOR 2-RELATED"/>
    <property type="match status" value="1"/>
</dbReference>
<feature type="domain" description="SNF2 N-terminal" evidence="4">
    <location>
        <begin position="296"/>
        <end position="421"/>
    </location>
</feature>
<evidence type="ECO:0000256" key="1">
    <source>
        <dbReference type="ARBA" id="ARBA00022741"/>
    </source>
</evidence>
<dbReference type="AlphaFoldDB" id="A0A9P4Y6B1"/>
<dbReference type="GO" id="GO:0008094">
    <property type="term" value="F:ATP-dependent activity, acting on DNA"/>
    <property type="evidence" value="ECO:0007669"/>
    <property type="project" value="TreeGrafter"/>
</dbReference>
<proteinExistence type="predicted"/>
<dbReference type="InterPro" id="IPR038718">
    <property type="entry name" value="SNF2-like_sf"/>
</dbReference>
<dbReference type="OrthoDB" id="448448at2759"/>
<keyword evidence="2" id="KW-0378">Hydrolase</keyword>
<keyword evidence="3" id="KW-0067">ATP-binding</keyword>
<dbReference type="GeneID" id="63837446"/>
<sequence length="563" mass="64083">MDRDPTDHKPKRRRVDEGYDVSPLIASIEDTQQSYNSSNHFVSKDRSCDIQGRIISEHEQMIQGLLDEKSLDLQVFCAVEESPTSNKPDRAFTQCPCSLSIVVFGALDLLEEIGSWLQEYDVYLQDPVNVSEQYSGLRYCNPHRLSFEQPGSCSLVREVSAQNSRLLGFQEIGNQPDLLDLLSNHAHLEEAPQPTATRTSLKKQVPEDEKHQRQALTFMMKREKGWAFREDGDIWESPSPQLSSSFHRHFSVLGKNKYQMSAEWKKQEKLFWMKVSVRSSVLLTIYTEGLRFLKLVQNRLDDLASLLKFIRAYPYHDLKQSKADISNPWKSGDDEKGIQRLKYLSASLVLRRPKTTISLPCRRDLKYPVEFSRQEREAYEAIRGQAIMNIDEALQSGSDPSKGVAYVNVLQQIESLRLFCNLGLHYYIRHDLSKRLNDSWEAVAQQTFNAQREMDPVSCLHCSSSLEVTESLLDPVDGKGEGKFFRCMQFCCGECVGKIQRSRAEVACSHSPPCPGATVTLIGQAVEEIASLQTLHPRTGLDLPSKIQALVTDIKCLPKETKW</sequence>
<protein>
    <recommendedName>
        <fullName evidence="4">SNF2 N-terminal domain-containing protein</fullName>
    </recommendedName>
</protein>
<dbReference type="EMBL" id="MU032346">
    <property type="protein sequence ID" value="KAF3767249.1"/>
    <property type="molecule type" value="Genomic_DNA"/>
</dbReference>
<evidence type="ECO:0000313" key="5">
    <source>
        <dbReference type="EMBL" id="KAF3767249.1"/>
    </source>
</evidence>
<dbReference type="Proteomes" id="UP000803844">
    <property type="component" value="Unassembled WGS sequence"/>
</dbReference>
<keyword evidence="6" id="KW-1185">Reference proteome</keyword>
<dbReference type="GO" id="GO:0016787">
    <property type="term" value="F:hydrolase activity"/>
    <property type="evidence" value="ECO:0007669"/>
    <property type="project" value="UniProtKB-KW"/>
</dbReference>
<dbReference type="GO" id="GO:0005524">
    <property type="term" value="F:ATP binding"/>
    <property type="evidence" value="ECO:0007669"/>
    <property type="project" value="UniProtKB-KW"/>
</dbReference>
<dbReference type="GO" id="GO:0005634">
    <property type="term" value="C:nucleus"/>
    <property type="evidence" value="ECO:0007669"/>
    <property type="project" value="TreeGrafter"/>
</dbReference>
<organism evidence="5 6">
    <name type="scientific">Cryphonectria parasitica (strain ATCC 38755 / EP155)</name>
    <dbReference type="NCBI Taxonomy" id="660469"/>
    <lineage>
        <taxon>Eukaryota</taxon>
        <taxon>Fungi</taxon>
        <taxon>Dikarya</taxon>
        <taxon>Ascomycota</taxon>
        <taxon>Pezizomycotina</taxon>
        <taxon>Sordariomycetes</taxon>
        <taxon>Sordariomycetidae</taxon>
        <taxon>Diaporthales</taxon>
        <taxon>Cryphonectriaceae</taxon>
        <taxon>Cryphonectria-Endothia species complex</taxon>
        <taxon>Cryphonectria</taxon>
    </lineage>
</organism>
<keyword evidence="1" id="KW-0547">Nucleotide-binding</keyword>
<evidence type="ECO:0000259" key="4">
    <source>
        <dbReference type="Pfam" id="PF00176"/>
    </source>
</evidence>
<accession>A0A9P4Y6B1</accession>
<dbReference type="Gene3D" id="3.40.50.10810">
    <property type="entry name" value="Tandem AAA-ATPase domain"/>
    <property type="match status" value="1"/>
</dbReference>
<dbReference type="GO" id="GO:0006281">
    <property type="term" value="P:DNA repair"/>
    <property type="evidence" value="ECO:0007669"/>
    <property type="project" value="TreeGrafter"/>
</dbReference>
<evidence type="ECO:0000256" key="2">
    <source>
        <dbReference type="ARBA" id="ARBA00022801"/>
    </source>
</evidence>
<comment type="caution">
    <text evidence="5">The sequence shown here is derived from an EMBL/GenBank/DDBJ whole genome shotgun (WGS) entry which is preliminary data.</text>
</comment>
<dbReference type="Pfam" id="PF00176">
    <property type="entry name" value="SNF2-rel_dom"/>
    <property type="match status" value="1"/>
</dbReference>
<reference evidence="5" key="1">
    <citation type="journal article" date="2020" name="Phytopathology">
        <title>Genome sequence of the chestnut blight fungus Cryphonectria parasitica EP155: A fundamental resource for an archetypical invasive plant pathogen.</title>
        <authorList>
            <person name="Crouch J.A."/>
            <person name="Dawe A."/>
            <person name="Aerts A."/>
            <person name="Barry K."/>
            <person name="Churchill A.C.L."/>
            <person name="Grimwood J."/>
            <person name="Hillman B."/>
            <person name="Milgroom M.G."/>
            <person name="Pangilinan J."/>
            <person name="Smith M."/>
            <person name="Salamov A."/>
            <person name="Schmutz J."/>
            <person name="Yadav J."/>
            <person name="Grigoriev I.V."/>
            <person name="Nuss D."/>
        </authorList>
    </citation>
    <scope>NUCLEOTIDE SEQUENCE</scope>
    <source>
        <strain evidence="5">EP155</strain>
    </source>
</reference>
<dbReference type="RefSeq" id="XP_040778210.1">
    <property type="nucleotide sequence ID" value="XM_040920317.1"/>
</dbReference>
<evidence type="ECO:0000256" key="3">
    <source>
        <dbReference type="ARBA" id="ARBA00022840"/>
    </source>
</evidence>